<evidence type="ECO:0000313" key="3">
    <source>
        <dbReference type="EMBL" id="GAA3357487.1"/>
    </source>
</evidence>
<feature type="chain" id="PRO_5046021019" evidence="1">
    <location>
        <begin position="31"/>
        <end position="191"/>
    </location>
</feature>
<dbReference type="Gene3D" id="3.30.1380.10">
    <property type="match status" value="1"/>
</dbReference>
<keyword evidence="1" id="KW-0732">Signal</keyword>
<evidence type="ECO:0000313" key="4">
    <source>
        <dbReference type="Proteomes" id="UP001500483"/>
    </source>
</evidence>
<comment type="caution">
    <text evidence="3">The sequence shown here is derived from an EMBL/GenBank/DDBJ whole genome shotgun (WGS) entry which is preliminary data.</text>
</comment>
<keyword evidence="4" id="KW-1185">Reference proteome</keyword>
<reference evidence="4" key="1">
    <citation type="journal article" date="2019" name="Int. J. Syst. Evol. Microbiol.">
        <title>The Global Catalogue of Microorganisms (GCM) 10K type strain sequencing project: providing services to taxonomists for standard genome sequencing and annotation.</title>
        <authorList>
            <consortium name="The Broad Institute Genomics Platform"/>
            <consortium name="The Broad Institute Genome Sequencing Center for Infectious Disease"/>
            <person name="Wu L."/>
            <person name="Ma J."/>
        </authorList>
    </citation>
    <scope>NUCLEOTIDE SEQUENCE [LARGE SCALE GENOMIC DNA]</scope>
    <source>
        <strain evidence="4">JCM 9687</strain>
    </source>
</reference>
<dbReference type="EMBL" id="BAAAYK010000038">
    <property type="protein sequence ID" value="GAA3357487.1"/>
    <property type="molecule type" value="Genomic_DNA"/>
</dbReference>
<sequence>MTTTPHLRNRITTASAVALLGALGVAVTIAASPALRGEPTAEDGAIPDDREVSVFDDAEPAVGKLDEDLLEALRAAATEAEDEGLRFRVNSGWRSPGLQERMLQDAVTTYGSRAEAARWVATAETSAHVSGQAVDIGPYDASDWLVRHGDDHGLCQIYANEPWHFELRPLAVTEGCPQPYTDPTEDPRIRP</sequence>
<gene>
    <name evidence="3" type="ORF">GCM10020366_25740</name>
</gene>
<feature type="signal peptide" evidence="1">
    <location>
        <begin position="1"/>
        <end position="30"/>
    </location>
</feature>
<dbReference type="Proteomes" id="UP001500483">
    <property type="component" value="Unassembled WGS sequence"/>
</dbReference>
<dbReference type="InterPro" id="IPR009045">
    <property type="entry name" value="Zn_M74/Hedgehog-like"/>
</dbReference>
<feature type="domain" description="D-alanyl-D-alanine carboxypeptidase-like core" evidence="2">
    <location>
        <begin position="64"/>
        <end position="143"/>
    </location>
</feature>
<proteinExistence type="predicted"/>
<evidence type="ECO:0000256" key="1">
    <source>
        <dbReference type="SAM" id="SignalP"/>
    </source>
</evidence>
<dbReference type="RefSeq" id="WP_344926510.1">
    <property type="nucleotide sequence ID" value="NZ_BAAAYK010000038.1"/>
</dbReference>
<dbReference type="SUPFAM" id="SSF55166">
    <property type="entry name" value="Hedgehog/DD-peptidase"/>
    <property type="match status" value="1"/>
</dbReference>
<name>A0ABP6RPX0_9PSEU</name>
<dbReference type="CDD" id="cd14846">
    <property type="entry name" value="Peptidase_M15_like"/>
    <property type="match status" value="1"/>
</dbReference>
<protein>
    <submittedName>
        <fullName evidence="3">M15 family metallopeptidase</fullName>
    </submittedName>
</protein>
<organism evidence="3 4">
    <name type="scientific">Saccharopolyspora gregorii</name>
    <dbReference type="NCBI Taxonomy" id="33914"/>
    <lineage>
        <taxon>Bacteria</taxon>
        <taxon>Bacillati</taxon>
        <taxon>Actinomycetota</taxon>
        <taxon>Actinomycetes</taxon>
        <taxon>Pseudonocardiales</taxon>
        <taxon>Pseudonocardiaceae</taxon>
        <taxon>Saccharopolyspora</taxon>
    </lineage>
</organism>
<dbReference type="InterPro" id="IPR003709">
    <property type="entry name" value="VanY-like_core_dom"/>
</dbReference>
<accession>A0ABP6RPX0</accession>
<evidence type="ECO:0000259" key="2">
    <source>
        <dbReference type="Pfam" id="PF02557"/>
    </source>
</evidence>
<dbReference type="Pfam" id="PF02557">
    <property type="entry name" value="VanY"/>
    <property type="match status" value="1"/>
</dbReference>